<dbReference type="GO" id="GO:0022857">
    <property type="term" value="F:transmembrane transporter activity"/>
    <property type="evidence" value="ECO:0007669"/>
    <property type="project" value="InterPro"/>
</dbReference>
<keyword evidence="2" id="KW-0813">Transport</keyword>
<keyword evidence="4 7" id="KW-1133">Transmembrane helix</keyword>
<feature type="transmembrane region" description="Helical" evidence="7">
    <location>
        <begin position="524"/>
        <end position="547"/>
    </location>
</feature>
<keyword evidence="10" id="KW-1185">Reference proteome</keyword>
<accession>A0AAV4V054</accession>
<feature type="transmembrane region" description="Helical" evidence="7">
    <location>
        <begin position="489"/>
        <end position="512"/>
    </location>
</feature>
<feature type="region of interest" description="Disordered" evidence="6">
    <location>
        <begin position="83"/>
        <end position="121"/>
    </location>
</feature>
<evidence type="ECO:0000256" key="5">
    <source>
        <dbReference type="ARBA" id="ARBA00023136"/>
    </source>
</evidence>
<feature type="compositionally biased region" description="Basic and acidic residues" evidence="6">
    <location>
        <begin position="7"/>
        <end position="26"/>
    </location>
</feature>
<gene>
    <name evidence="9" type="primary">OCT7</name>
    <name evidence="9" type="ORF">CDAR_442561</name>
</gene>
<comment type="subcellular location">
    <subcellularLocation>
        <location evidence="1">Membrane</location>
        <topology evidence="1">Multi-pass membrane protein</topology>
    </subcellularLocation>
</comment>
<keyword evidence="5 7" id="KW-0472">Membrane</keyword>
<feature type="region of interest" description="Disordered" evidence="6">
    <location>
        <begin position="1"/>
        <end position="69"/>
    </location>
</feature>
<protein>
    <recommendedName>
        <fullName evidence="8">Major facilitator superfamily (MFS) profile domain-containing protein</fullName>
    </recommendedName>
</protein>
<dbReference type="GO" id="GO:0016020">
    <property type="term" value="C:membrane"/>
    <property type="evidence" value="ECO:0007669"/>
    <property type="project" value="UniProtKB-SubCell"/>
</dbReference>
<evidence type="ECO:0000256" key="7">
    <source>
        <dbReference type="SAM" id="Phobius"/>
    </source>
</evidence>
<feature type="transmembrane region" description="Helical" evidence="7">
    <location>
        <begin position="145"/>
        <end position="169"/>
    </location>
</feature>
<feature type="transmembrane region" description="Helical" evidence="7">
    <location>
        <begin position="465"/>
        <end position="483"/>
    </location>
</feature>
<sequence length="599" mass="66844">MSRQKKKDIEESKKDGDETKREEKSNAVKVPSNHETWKARLEDGPSTSSDIHVKSVASETAKKTDGRDTFPLSSKILTEVKSTQTNKSGLDSGVKSDSELDSGRTVQETKSNCENKGGKSTSKSAEKFYTIDDVVNEGGFGKFQVLVTFITGMSWFSFGGQISAFSFIVDFLPCERTLYNWQIAVLRITMFLGMIVSSPLFGILSDRHGRRKAIALSNLMTFIVCGAGSLSNNVVALIVMAGLHGFALGGSGQPLTLASEYYSAKHRGLANFIIQIFFTCGNIASLLVSWVITHFLFNWRWYLVVVSLPSLATFLLIPWFPESARFCLVNDQRRRATGQLKLLAHMNKMEEPEGRLKPLPKEDIGKLMGLFKTNHRISTALMCYMFFSAAFTYYVFVFITPVIIEYGKLEYPQDTEYNSTDHFTSQVPCKNFTKWFYIDLLWTNSAEFPGIFVFMFLIQIMNRKTLLTLAFLLILLMNFLLLTDTEYSFILKALVFLGRAIATSVFQMVYTVTAESFPTTLRGVAIGTGTAAAQFGGVAATFTAQLLLRSDKLATVSITGAILFFAAISAACVPREMKDIDLREVTLQFEELTKESTRS</sequence>
<evidence type="ECO:0000256" key="3">
    <source>
        <dbReference type="ARBA" id="ARBA00022692"/>
    </source>
</evidence>
<evidence type="ECO:0000313" key="10">
    <source>
        <dbReference type="Proteomes" id="UP001054837"/>
    </source>
</evidence>
<dbReference type="SUPFAM" id="SSF103473">
    <property type="entry name" value="MFS general substrate transporter"/>
    <property type="match status" value="1"/>
</dbReference>
<feature type="transmembrane region" description="Helical" evidence="7">
    <location>
        <begin position="435"/>
        <end position="458"/>
    </location>
</feature>
<evidence type="ECO:0000259" key="8">
    <source>
        <dbReference type="PROSITE" id="PS50850"/>
    </source>
</evidence>
<keyword evidence="3 7" id="KW-0812">Transmembrane</keyword>
<comment type="caution">
    <text evidence="9">The sequence shown here is derived from an EMBL/GenBank/DDBJ whole genome shotgun (WGS) entry which is preliminary data.</text>
</comment>
<dbReference type="Proteomes" id="UP001054837">
    <property type="component" value="Unassembled WGS sequence"/>
</dbReference>
<dbReference type="EMBL" id="BPLQ01012194">
    <property type="protein sequence ID" value="GIY63606.1"/>
    <property type="molecule type" value="Genomic_DNA"/>
</dbReference>
<dbReference type="PROSITE" id="PS50850">
    <property type="entry name" value="MFS"/>
    <property type="match status" value="1"/>
</dbReference>
<evidence type="ECO:0000256" key="6">
    <source>
        <dbReference type="SAM" id="MobiDB-lite"/>
    </source>
</evidence>
<feature type="transmembrane region" description="Helical" evidence="7">
    <location>
        <begin position="269"/>
        <end position="293"/>
    </location>
</feature>
<dbReference type="Pfam" id="PF07690">
    <property type="entry name" value="MFS_1"/>
    <property type="match status" value="1"/>
</dbReference>
<dbReference type="InterPro" id="IPR011701">
    <property type="entry name" value="MFS"/>
</dbReference>
<feature type="domain" description="Major facilitator superfamily (MFS) profile" evidence="8">
    <location>
        <begin position="147"/>
        <end position="578"/>
    </location>
</feature>
<feature type="transmembrane region" description="Helical" evidence="7">
    <location>
        <begin position="553"/>
        <end position="573"/>
    </location>
</feature>
<evidence type="ECO:0000313" key="9">
    <source>
        <dbReference type="EMBL" id="GIY63606.1"/>
    </source>
</evidence>
<feature type="transmembrane region" description="Helical" evidence="7">
    <location>
        <begin position="381"/>
        <end position="404"/>
    </location>
</feature>
<evidence type="ECO:0000256" key="1">
    <source>
        <dbReference type="ARBA" id="ARBA00004141"/>
    </source>
</evidence>
<dbReference type="InterPro" id="IPR036259">
    <property type="entry name" value="MFS_trans_sf"/>
</dbReference>
<feature type="transmembrane region" description="Helical" evidence="7">
    <location>
        <begin position="299"/>
        <end position="320"/>
    </location>
</feature>
<evidence type="ECO:0000256" key="4">
    <source>
        <dbReference type="ARBA" id="ARBA00022989"/>
    </source>
</evidence>
<reference evidence="9 10" key="1">
    <citation type="submission" date="2021-06" db="EMBL/GenBank/DDBJ databases">
        <title>Caerostris darwini draft genome.</title>
        <authorList>
            <person name="Kono N."/>
            <person name="Arakawa K."/>
        </authorList>
    </citation>
    <scope>NUCLEOTIDE SEQUENCE [LARGE SCALE GENOMIC DNA]</scope>
</reference>
<proteinExistence type="predicted"/>
<dbReference type="PANTHER" id="PTHR23511:SF45">
    <property type="entry name" value="SVOP LIKE"/>
    <property type="match status" value="1"/>
</dbReference>
<feature type="transmembrane region" description="Helical" evidence="7">
    <location>
        <begin position="213"/>
        <end position="230"/>
    </location>
</feature>
<dbReference type="InterPro" id="IPR020846">
    <property type="entry name" value="MFS_dom"/>
</dbReference>
<dbReference type="AlphaFoldDB" id="A0AAV4V054"/>
<name>A0AAV4V054_9ARAC</name>
<dbReference type="PANTHER" id="PTHR23511">
    <property type="entry name" value="SYNAPTIC VESICLE GLYCOPROTEIN 2"/>
    <property type="match status" value="1"/>
</dbReference>
<dbReference type="Gene3D" id="1.20.1250.20">
    <property type="entry name" value="MFS general substrate transporter like domains"/>
    <property type="match status" value="1"/>
</dbReference>
<evidence type="ECO:0000256" key="2">
    <source>
        <dbReference type="ARBA" id="ARBA00022448"/>
    </source>
</evidence>
<organism evidence="9 10">
    <name type="scientific">Caerostris darwini</name>
    <dbReference type="NCBI Taxonomy" id="1538125"/>
    <lineage>
        <taxon>Eukaryota</taxon>
        <taxon>Metazoa</taxon>
        <taxon>Ecdysozoa</taxon>
        <taxon>Arthropoda</taxon>
        <taxon>Chelicerata</taxon>
        <taxon>Arachnida</taxon>
        <taxon>Araneae</taxon>
        <taxon>Araneomorphae</taxon>
        <taxon>Entelegynae</taxon>
        <taxon>Araneoidea</taxon>
        <taxon>Araneidae</taxon>
        <taxon>Caerostris</taxon>
    </lineage>
</organism>
<feature type="transmembrane region" description="Helical" evidence="7">
    <location>
        <begin position="181"/>
        <end position="201"/>
    </location>
</feature>